<evidence type="ECO:0000313" key="5">
    <source>
        <dbReference type="Proteomes" id="UP000266677"/>
    </source>
</evidence>
<organism evidence="4 5">
    <name type="scientific">Nocardia panacis</name>
    <dbReference type="NCBI Taxonomy" id="2340916"/>
    <lineage>
        <taxon>Bacteria</taxon>
        <taxon>Bacillati</taxon>
        <taxon>Actinomycetota</taxon>
        <taxon>Actinomycetes</taxon>
        <taxon>Mycobacteriales</taxon>
        <taxon>Nocardiaceae</taxon>
        <taxon>Nocardia</taxon>
    </lineage>
</organism>
<dbReference type="InterPro" id="IPR036291">
    <property type="entry name" value="NAD(P)-bd_dom_sf"/>
</dbReference>
<dbReference type="SMART" id="SM00829">
    <property type="entry name" value="PKS_ER"/>
    <property type="match status" value="1"/>
</dbReference>
<reference evidence="4 5" key="1">
    <citation type="submission" date="2018-09" db="EMBL/GenBank/DDBJ databases">
        <title>YIM PH21274 draft genome.</title>
        <authorList>
            <person name="Miao C."/>
        </authorList>
    </citation>
    <scope>NUCLEOTIDE SEQUENCE [LARGE SCALE GENOMIC DNA]</scope>
    <source>
        <strain evidence="4 5">YIM PH 21724</strain>
    </source>
</reference>
<dbReference type="RefSeq" id="WP_120045157.1">
    <property type="nucleotide sequence ID" value="NZ_QZFU01000055.1"/>
</dbReference>
<proteinExistence type="predicted"/>
<dbReference type="PANTHER" id="PTHR48106:SF18">
    <property type="entry name" value="QUINONE OXIDOREDUCTASE PIG3"/>
    <property type="match status" value="1"/>
</dbReference>
<dbReference type="Pfam" id="PF00107">
    <property type="entry name" value="ADH_zinc_N"/>
    <property type="match status" value="1"/>
</dbReference>
<accession>A0A3A4JRQ8</accession>
<dbReference type="SUPFAM" id="SSF51735">
    <property type="entry name" value="NAD(P)-binding Rossmann-fold domains"/>
    <property type="match status" value="1"/>
</dbReference>
<dbReference type="PANTHER" id="PTHR48106">
    <property type="entry name" value="QUINONE OXIDOREDUCTASE PIG3-RELATED"/>
    <property type="match status" value="1"/>
</dbReference>
<feature type="domain" description="Enoyl reductase (ER)" evidence="3">
    <location>
        <begin position="10"/>
        <end position="317"/>
    </location>
</feature>
<sequence length="319" mass="32353">MRAIVINAVGGPEVLIPAEVPTPQAGPGELVIRAEAIPVLQPETAMRSGVFPMSMELPAVFGSQAVGVVTEVGADVDPTLLGVRVATAGSGAYAEFVSAPAASIARVPQGVTPADAAAVLMSGSVALTLLDRAALRGGETVVIEAAATGVGGFLTQLAKEFGAGRIIATCGPDKATRARELGADDVIDHTDPNWPARLREILGAATADVVFDSIGGSTAADLLPAMTPVHGRMLSYGFLSGAPAQISTVDLLAGGLTSTACAGPDWLDLVAGNRGPILERLAAGGLDPMLAAELPLEAASEAHRRIEERSPLGRIVLRP</sequence>
<dbReference type="InterPro" id="IPR013149">
    <property type="entry name" value="ADH-like_C"/>
</dbReference>
<name>A0A3A4JRQ8_9NOCA</name>
<keyword evidence="2" id="KW-0560">Oxidoreductase</keyword>
<dbReference type="GO" id="GO:0070402">
    <property type="term" value="F:NADPH binding"/>
    <property type="evidence" value="ECO:0007669"/>
    <property type="project" value="TreeGrafter"/>
</dbReference>
<dbReference type="InterPro" id="IPR013154">
    <property type="entry name" value="ADH-like_N"/>
</dbReference>
<protein>
    <submittedName>
        <fullName evidence="4">Dehydrogenase</fullName>
    </submittedName>
</protein>
<dbReference type="Gene3D" id="3.40.50.720">
    <property type="entry name" value="NAD(P)-binding Rossmann-like Domain"/>
    <property type="match status" value="1"/>
</dbReference>
<gene>
    <name evidence="4" type="ORF">D5S18_33590</name>
</gene>
<dbReference type="AlphaFoldDB" id="A0A3A4JRQ8"/>
<dbReference type="InterPro" id="IPR020843">
    <property type="entry name" value="ER"/>
</dbReference>
<evidence type="ECO:0000256" key="1">
    <source>
        <dbReference type="ARBA" id="ARBA00022857"/>
    </source>
</evidence>
<dbReference type="Pfam" id="PF08240">
    <property type="entry name" value="ADH_N"/>
    <property type="match status" value="1"/>
</dbReference>
<evidence type="ECO:0000313" key="4">
    <source>
        <dbReference type="EMBL" id="RJO68351.1"/>
    </source>
</evidence>
<dbReference type="SUPFAM" id="SSF50129">
    <property type="entry name" value="GroES-like"/>
    <property type="match status" value="1"/>
</dbReference>
<dbReference type="InterPro" id="IPR011032">
    <property type="entry name" value="GroES-like_sf"/>
</dbReference>
<evidence type="ECO:0000259" key="3">
    <source>
        <dbReference type="SMART" id="SM00829"/>
    </source>
</evidence>
<keyword evidence="5" id="KW-1185">Reference proteome</keyword>
<dbReference type="Proteomes" id="UP000266677">
    <property type="component" value="Unassembled WGS sequence"/>
</dbReference>
<dbReference type="OrthoDB" id="5195079at2"/>
<dbReference type="GO" id="GO:0016651">
    <property type="term" value="F:oxidoreductase activity, acting on NAD(P)H"/>
    <property type="evidence" value="ECO:0007669"/>
    <property type="project" value="TreeGrafter"/>
</dbReference>
<evidence type="ECO:0000256" key="2">
    <source>
        <dbReference type="ARBA" id="ARBA00023002"/>
    </source>
</evidence>
<dbReference type="EMBL" id="QZFU01000055">
    <property type="protein sequence ID" value="RJO68351.1"/>
    <property type="molecule type" value="Genomic_DNA"/>
</dbReference>
<keyword evidence="1" id="KW-0521">NADP</keyword>
<dbReference type="Gene3D" id="3.90.180.10">
    <property type="entry name" value="Medium-chain alcohol dehydrogenases, catalytic domain"/>
    <property type="match status" value="1"/>
</dbReference>
<comment type="caution">
    <text evidence="4">The sequence shown here is derived from an EMBL/GenBank/DDBJ whole genome shotgun (WGS) entry which is preliminary data.</text>
</comment>